<dbReference type="RefSeq" id="WP_083346004.1">
    <property type="nucleotide sequence ID" value="NZ_LT629690.1"/>
</dbReference>
<evidence type="ECO:0000256" key="1">
    <source>
        <dbReference type="SAM" id="SignalP"/>
    </source>
</evidence>
<protein>
    <submittedName>
        <fullName evidence="2">Purine nucleoside permease</fullName>
    </submittedName>
</protein>
<gene>
    <name evidence="2" type="ORF">SAMN05444167_3174</name>
</gene>
<dbReference type="OrthoDB" id="4517280at2"/>
<feature type="signal peptide" evidence="1">
    <location>
        <begin position="1"/>
        <end position="20"/>
    </location>
</feature>
<dbReference type="PANTHER" id="PTHR38643">
    <property type="entry name" value="PURINE NUCLEOSIDE PERMEASE C285.05-RELATED"/>
    <property type="match status" value="1"/>
</dbReference>
<keyword evidence="1" id="KW-0732">Signal</keyword>
<feature type="chain" id="PRO_5009242091" evidence="1">
    <location>
        <begin position="21"/>
        <end position="355"/>
    </location>
</feature>
<dbReference type="Proteomes" id="UP000182427">
    <property type="component" value="Chromosome I"/>
</dbReference>
<dbReference type="InterPro" id="IPR009486">
    <property type="entry name" value="Pur_nuclsid_perm"/>
</dbReference>
<sequence>MRLRQFFSLLPLLCSVAASSQQPVLRPKVVIVSYFEVGNDTGDRPGELQLWVERDHLDRVIEVPGMTRAVRANADGTEIAVAVGPGNIRPGVNLMALGSDPRFDLRQAHWLLNGIAGISPADGTIGDAVWTDFIINGDLAKEIDPRESPKNWPDGFLSLDGVTQSDPKGGANWEDDVRTWKGADAHTNRRGNVIRMNTTLMQWAYTLTRDAKLPEDDAMRKLRLQYKGFAGTAREPKVITGANMATEIFWHGAKMDAWAHRWVQFETDGVAHLGTTAMNDTGSMLALWSLTQQGKADWNRALLLRTASNFDMPAPGVTAADNLASEKHGAYTGYLPALEAAYTVGHRVVTEWMKM</sequence>
<evidence type="ECO:0000313" key="3">
    <source>
        <dbReference type="Proteomes" id="UP000182427"/>
    </source>
</evidence>
<accession>A0A1G7NK79</accession>
<dbReference type="Pfam" id="PF06516">
    <property type="entry name" value="NUP"/>
    <property type="match status" value="1"/>
</dbReference>
<evidence type="ECO:0000313" key="2">
    <source>
        <dbReference type="EMBL" id="SDF74366.1"/>
    </source>
</evidence>
<organism evidence="2 3">
    <name type="scientific">Terriglobus roseus</name>
    <dbReference type="NCBI Taxonomy" id="392734"/>
    <lineage>
        <taxon>Bacteria</taxon>
        <taxon>Pseudomonadati</taxon>
        <taxon>Acidobacteriota</taxon>
        <taxon>Terriglobia</taxon>
        <taxon>Terriglobales</taxon>
        <taxon>Acidobacteriaceae</taxon>
        <taxon>Terriglobus</taxon>
    </lineage>
</organism>
<dbReference type="PANTHER" id="PTHR38643:SF1">
    <property type="entry name" value="PURINE NUCLEOSIDE PERMEASE C285.05-RELATED"/>
    <property type="match status" value="1"/>
</dbReference>
<reference evidence="2 3" key="1">
    <citation type="submission" date="2016-10" db="EMBL/GenBank/DDBJ databases">
        <authorList>
            <person name="de Groot N.N."/>
        </authorList>
    </citation>
    <scope>NUCLEOTIDE SEQUENCE [LARGE SCALE GENOMIC DNA]</scope>
    <source>
        <strain evidence="2 3">GAS232</strain>
    </source>
</reference>
<dbReference type="PIRSF" id="PIRSF013171">
    <property type="entry name" value="Pur_nuclsid_perm"/>
    <property type="match status" value="1"/>
</dbReference>
<proteinExistence type="predicted"/>
<dbReference type="EMBL" id="LT629690">
    <property type="protein sequence ID" value="SDF74366.1"/>
    <property type="molecule type" value="Genomic_DNA"/>
</dbReference>
<dbReference type="GO" id="GO:0055085">
    <property type="term" value="P:transmembrane transport"/>
    <property type="evidence" value="ECO:0007669"/>
    <property type="project" value="InterPro"/>
</dbReference>
<keyword evidence="3" id="KW-1185">Reference proteome</keyword>
<name>A0A1G7NK79_9BACT</name>
<dbReference type="AlphaFoldDB" id="A0A1G7NK79"/>